<sequence>MKKTTAIRVLTFNVFNVEGDPARQAAMRDGIAALQPDLVALQEIARTDEHDQLADLLSGTDLHGFHQNDLLDNPQRTSFEIALASRWKPSQIELAVLPGNKYDIGPRYAIGATIPLPGGPTLPFISAVTSWRLDAEADRLNQVHAIAQFEGKLRSDVPTILAGDFNAGPEADSIRYLTGQTTANGHSTCFHDAWTIAGDGGPGHTWTTRNPLAADLDLVIGQPGHARRIDYIFVGWRYGSPHSGGDTHYAACVRKCEVVFTNPPISDHYGVLATIEITG</sequence>
<dbReference type="Proteomes" id="UP000440096">
    <property type="component" value="Unassembled WGS sequence"/>
</dbReference>
<keyword evidence="10" id="KW-0269">Exonuclease</keyword>
<dbReference type="Pfam" id="PF03372">
    <property type="entry name" value="Exo_endo_phos"/>
    <property type="match status" value="1"/>
</dbReference>
<evidence type="ECO:0000313" key="11">
    <source>
        <dbReference type="Proteomes" id="UP000440096"/>
    </source>
</evidence>
<keyword evidence="8" id="KW-0234">DNA repair</keyword>
<keyword evidence="4" id="KW-0479">Metal-binding</keyword>
<keyword evidence="11" id="KW-1185">Reference proteome</keyword>
<dbReference type="InterPro" id="IPR005135">
    <property type="entry name" value="Endo/exonuclease/phosphatase"/>
</dbReference>
<comment type="cofactor">
    <cofactor evidence="1">
        <name>Mn(2+)</name>
        <dbReference type="ChEBI" id="CHEBI:29035"/>
    </cofactor>
</comment>
<dbReference type="InterPro" id="IPR051547">
    <property type="entry name" value="TDP2-like"/>
</dbReference>
<keyword evidence="6" id="KW-0378">Hydrolase</keyword>
<comment type="cofactor">
    <cofactor evidence="2">
        <name>Mg(2+)</name>
        <dbReference type="ChEBI" id="CHEBI:18420"/>
    </cofactor>
</comment>
<evidence type="ECO:0000256" key="1">
    <source>
        <dbReference type="ARBA" id="ARBA00001936"/>
    </source>
</evidence>
<dbReference type="InterPro" id="IPR036691">
    <property type="entry name" value="Endo/exonu/phosph_ase_sf"/>
</dbReference>
<protein>
    <submittedName>
        <fullName evidence="10">Endonuclease/exonuclease/phosphatase family protein</fullName>
    </submittedName>
</protein>
<evidence type="ECO:0000256" key="7">
    <source>
        <dbReference type="ARBA" id="ARBA00022842"/>
    </source>
</evidence>
<evidence type="ECO:0000313" key="10">
    <source>
        <dbReference type="EMBL" id="MTD54278.1"/>
    </source>
</evidence>
<evidence type="ECO:0000256" key="8">
    <source>
        <dbReference type="ARBA" id="ARBA00023204"/>
    </source>
</evidence>
<dbReference type="EMBL" id="WMBA01000010">
    <property type="protein sequence ID" value="MTD54278.1"/>
    <property type="molecule type" value="Genomic_DNA"/>
</dbReference>
<dbReference type="OrthoDB" id="9787701at2"/>
<dbReference type="SUPFAM" id="SSF56219">
    <property type="entry name" value="DNase I-like"/>
    <property type="match status" value="1"/>
</dbReference>
<dbReference type="RefSeq" id="WP_154756472.1">
    <property type="nucleotide sequence ID" value="NZ_WMBA01000010.1"/>
</dbReference>
<evidence type="ECO:0000259" key="9">
    <source>
        <dbReference type="Pfam" id="PF03372"/>
    </source>
</evidence>
<dbReference type="PANTHER" id="PTHR15822">
    <property type="entry name" value="TRAF AND TNF RECEPTOR-ASSOCIATED PROTEIN"/>
    <property type="match status" value="1"/>
</dbReference>
<proteinExistence type="predicted"/>
<gene>
    <name evidence="10" type="ORF">GKO32_09865</name>
</gene>
<evidence type="ECO:0000256" key="2">
    <source>
        <dbReference type="ARBA" id="ARBA00001946"/>
    </source>
</evidence>
<evidence type="ECO:0000256" key="4">
    <source>
        <dbReference type="ARBA" id="ARBA00022723"/>
    </source>
</evidence>
<dbReference type="AlphaFoldDB" id="A0A6N7YQV9"/>
<accession>A0A6N7YQV9</accession>
<dbReference type="GO" id="GO:0006281">
    <property type="term" value="P:DNA repair"/>
    <property type="evidence" value="ECO:0007669"/>
    <property type="project" value="UniProtKB-KW"/>
</dbReference>
<evidence type="ECO:0000256" key="5">
    <source>
        <dbReference type="ARBA" id="ARBA00022763"/>
    </source>
</evidence>
<reference evidence="10 11" key="1">
    <citation type="submission" date="2019-11" db="EMBL/GenBank/DDBJ databases">
        <title>Draft genome of Amycolatopsis RM579.</title>
        <authorList>
            <person name="Duangmal K."/>
            <person name="Mingma R."/>
        </authorList>
    </citation>
    <scope>NUCLEOTIDE SEQUENCE [LARGE SCALE GENOMIC DNA]</scope>
    <source>
        <strain evidence="10 11">RM579</strain>
    </source>
</reference>
<evidence type="ECO:0000256" key="3">
    <source>
        <dbReference type="ARBA" id="ARBA00022722"/>
    </source>
</evidence>
<dbReference type="GO" id="GO:0004519">
    <property type="term" value="F:endonuclease activity"/>
    <property type="evidence" value="ECO:0007669"/>
    <property type="project" value="UniProtKB-KW"/>
</dbReference>
<evidence type="ECO:0000256" key="6">
    <source>
        <dbReference type="ARBA" id="ARBA00022801"/>
    </source>
</evidence>
<keyword evidence="5" id="KW-0227">DNA damage</keyword>
<keyword evidence="7" id="KW-0460">Magnesium</keyword>
<keyword evidence="10" id="KW-0255">Endonuclease</keyword>
<keyword evidence="3" id="KW-0540">Nuclease</keyword>
<dbReference type="GO" id="GO:0004527">
    <property type="term" value="F:exonuclease activity"/>
    <property type="evidence" value="ECO:0007669"/>
    <property type="project" value="UniProtKB-KW"/>
</dbReference>
<dbReference type="GO" id="GO:0046872">
    <property type="term" value="F:metal ion binding"/>
    <property type="evidence" value="ECO:0007669"/>
    <property type="project" value="UniProtKB-KW"/>
</dbReference>
<comment type="caution">
    <text evidence="10">The sequence shown here is derived from an EMBL/GenBank/DDBJ whole genome shotgun (WGS) entry which is preliminary data.</text>
</comment>
<dbReference type="Gene3D" id="3.60.10.10">
    <property type="entry name" value="Endonuclease/exonuclease/phosphatase"/>
    <property type="match status" value="1"/>
</dbReference>
<name>A0A6N7YQV9_9PSEU</name>
<organism evidence="10 11">
    <name type="scientific">Amycolatopsis pithecellobii</name>
    <dbReference type="NCBI Taxonomy" id="664692"/>
    <lineage>
        <taxon>Bacteria</taxon>
        <taxon>Bacillati</taxon>
        <taxon>Actinomycetota</taxon>
        <taxon>Actinomycetes</taxon>
        <taxon>Pseudonocardiales</taxon>
        <taxon>Pseudonocardiaceae</taxon>
        <taxon>Amycolatopsis</taxon>
    </lineage>
</organism>
<feature type="domain" description="Endonuclease/exonuclease/phosphatase" evidence="9">
    <location>
        <begin position="11"/>
        <end position="268"/>
    </location>
</feature>
<dbReference type="PANTHER" id="PTHR15822:SF4">
    <property type="entry name" value="TYROSYL-DNA PHOSPHODIESTERASE 2"/>
    <property type="match status" value="1"/>
</dbReference>